<keyword evidence="5 6" id="KW-0472">Membrane</keyword>
<dbReference type="OrthoDB" id="3320002at2"/>
<keyword evidence="4 6" id="KW-1133">Transmembrane helix</keyword>
<feature type="transmembrane region" description="Helical" evidence="6">
    <location>
        <begin position="287"/>
        <end position="309"/>
    </location>
</feature>
<feature type="transmembrane region" description="Helical" evidence="6">
    <location>
        <begin position="378"/>
        <end position="400"/>
    </location>
</feature>
<dbReference type="PANTHER" id="PTHR30250:SF26">
    <property type="entry name" value="PSMA PROTEIN"/>
    <property type="match status" value="1"/>
</dbReference>
<feature type="transmembrane region" description="Helical" evidence="6">
    <location>
        <begin position="146"/>
        <end position="163"/>
    </location>
</feature>
<dbReference type="InterPro" id="IPR050833">
    <property type="entry name" value="Poly_Biosynth_Transport"/>
</dbReference>
<feature type="transmembrane region" description="Helical" evidence="6">
    <location>
        <begin position="112"/>
        <end position="134"/>
    </location>
</feature>
<dbReference type="Proteomes" id="UP000215896">
    <property type="component" value="Unassembled WGS sequence"/>
</dbReference>
<evidence type="ECO:0000256" key="6">
    <source>
        <dbReference type="SAM" id="Phobius"/>
    </source>
</evidence>
<organism evidence="7 8">
    <name type="scientific">Enemella evansiae</name>
    <dbReference type="NCBI Taxonomy" id="2016499"/>
    <lineage>
        <taxon>Bacteria</taxon>
        <taxon>Bacillati</taxon>
        <taxon>Actinomycetota</taxon>
        <taxon>Actinomycetes</taxon>
        <taxon>Propionibacteriales</taxon>
        <taxon>Propionibacteriaceae</taxon>
        <taxon>Enemella</taxon>
    </lineage>
</organism>
<evidence type="ECO:0000256" key="5">
    <source>
        <dbReference type="ARBA" id="ARBA00023136"/>
    </source>
</evidence>
<proteinExistence type="predicted"/>
<dbReference type="PANTHER" id="PTHR30250">
    <property type="entry name" value="PST FAMILY PREDICTED COLANIC ACID TRANSPORTER"/>
    <property type="match status" value="1"/>
</dbReference>
<feature type="transmembrane region" description="Helical" evidence="6">
    <location>
        <begin position="85"/>
        <end position="106"/>
    </location>
</feature>
<keyword evidence="8" id="KW-1185">Reference proteome</keyword>
<dbReference type="EMBL" id="NMVO01000015">
    <property type="protein sequence ID" value="OYO11779.1"/>
    <property type="molecule type" value="Genomic_DNA"/>
</dbReference>
<reference evidence="7 8" key="1">
    <citation type="submission" date="2017-07" db="EMBL/GenBank/DDBJ databases">
        <title>Draft whole genome sequences of clinical Proprionibacteriaceae strains.</title>
        <authorList>
            <person name="Bernier A.-M."/>
            <person name="Bernard K."/>
            <person name="Domingo M.-C."/>
        </authorList>
    </citation>
    <scope>NUCLEOTIDE SEQUENCE [LARGE SCALE GENOMIC DNA]</scope>
    <source>
        <strain evidence="7 8">NML 030167</strain>
    </source>
</reference>
<evidence type="ECO:0000313" key="7">
    <source>
        <dbReference type="EMBL" id="OYO11779.1"/>
    </source>
</evidence>
<dbReference type="AlphaFoldDB" id="A0A255G785"/>
<gene>
    <name evidence="7" type="ORF">CGZ94_15360</name>
</gene>
<evidence type="ECO:0000256" key="1">
    <source>
        <dbReference type="ARBA" id="ARBA00004651"/>
    </source>
</evidence>
<sequence length="410" mass="41711">MVSAVRHAIFRTAAVNIAMLMATTITGILVARSLGESGRGQFASIVAVQGIAYVVGEVGQSVAVTFAVSRAPGSAAQALAGSRRIMIPASLLVTVLGCVGAFFHAGGDRAVFVAYLLALCSILVNALGGPALYALQAWSITAWNRVRLAQPIVYLLSAALLFATGRLTIVLASAAMLVSYAVSMGFAVVMERRLRPPPAADAALPVSLVGYGLKQAGSSIPEVLSGSIDRVLLLGLVGAPALGQYAVAQSVVSAAGPMGTAVSAVVFPSLAADVSTAGVRRRRELRIFGGAGILTATALVLLGLVSGWAVPLLFGEVFRPAAPLVWLLAPTVLLRALLQVSGTILRGRGTPGLATISNVVCLVTTTTLLIVLSARFGLPGAAAATAIGQAAGLAVSVFLVTRRVTNAAIR</sequence>
<feature type="transmembrane region" description="Helical" evidence="6">
    <location>
        <begin position="169"/>
        <end position="189"/>
    </location>
</feature>
<dbReference type="Pfam" id="PF01943">
    <property type="entry name" value="Polysacc_synt"/>
    <property type="match status" value="1"/>
</dbReference>
<evidence type="ECO:0000313" key="8">
    <source>
        <dbReference type="Proteomes" id="UP000215896"/>
    </source>
</evidence>
<feature type="transmembrane region" description="Helical" evidence="6">
    <location>
        <begin position="51"/>
        <end position="73"/>
    </location>
</feature>
<keyword evidence="3 6" id="KW-0812">Transmembrane</keyword>
<evidence type="ECO:0000256" key="3">
    <source>
        <dbReference type="ARBA" id="ARBA00022692"/>
    </source>
</evidence>
<feature type="transmembrane region" description="Helical" evidence="6">
    <location>
        <begin position="321"/>
        <end position="338"/>
    </location>
</feature>
<evidence type="ECO:0000256" key="4">
    <source>
        <dbReference type="ARBA" id="ARBA00022989"/>
    </source>
</evidence>
<dbReference type="RefSeq" id="WP_094406156.1">
    <property type="nucleotide sequence ID" value="NZ_NMVO01000015.1"/>
</dbReference>
<dbReference type="InterPro" id="IPR002797">
    <property type="entry name" value="Polysacc_synth"/>
</dbReference>
<comment type="subcellular location">
    <subcellularLocation>
        <location evidence="1">Cell membrane</location>
        <topology evidence="1">Multi-pass membrane protein</topology>
    </subcellularLocation>
</comment>
<feature type="transmembrane region" description="Helical" evidence="6">
    <location>
        <begin position="350"/>
        <end position="372"/>
    </location>
</feature>
<comment type="caution">
    <text evidence="7">The sequence shown here is derived from an EMBL/GenBank/DDBJ whole genome shotgun (WGS) entry which is preliminary data.</text>
</comment>
<feature type="transmembrane region" description="Helical" evidence="6">
    <location>
        <begin position="12"/>
        <end position="31"/>
    </location>
</feature>
<name>A0A255G785_9ACTN</name>
<dbReference type="GO" id="GO:0005886">
    <property type="term" value="C:plasma membrane"/>
    <property type="evidence" value="ECO:0007669"/>
    <property type="project" value="UniProtKB-SubCell"/>
</dbReference>
<accession>A0A255G785</accession>
<evidence type="ECO:0000256" key="2">
    <source>
        <dbReference type="ARBA" id="ARBA00022475"/>
    </source>
</evidence>
<keyword evidence="2" id="KW-1003">Cell membrane</keyword>
<protein>
    <submittedName>
        <fullName evidence="7">Uncharacterized protein</fullName>
    </submittedName>
</protein>